<evidence type="ECO:0000256" key="1">
    <source>
        <dbReference type="ARBA" id="ARBA00003618"/>
    </source>
</evidence>
<keyword evidence="4" id="KW-0547">Nucleotide-binding</keyword>
<dbReference type="PATRIC" id="fig|167539.5.peg.1985"/>
<dbReference type="PANTHER" id="PTHR11059">
    <property type="entry name" value="DNA REPAIR PROTEIN RECN"/>
    <property type="match status" value="1"/>
</dbReference>
<dbReference type="InterPro" id="IPR027417">
    <property type="entry name" value="P-loop_NTPase"/>
</dbReference>
<evidence type="ECO:0000256" key="5">
    <source>
        <dbReference type="ARBA" id="ARBA00022763"/>
    </source>
</evidence>
<dbReference type="Proteomes" id="UP000001420">
    <property type="component" value="Chromosome"/>
</dbReference>
<dbReference type="GO" id="GO:0006281">
    <property type="term" value="P:DNA repair"/>
    <property type="evidence" value="ECO:0007669"/>
    <property type="project" value="UniProtKB-KW"/>
</dbReference>
<evidence type="ECO:0000313" key="12">
    <source>
        <dbReference type="Proteomes" id="UP000001420"/>
    </source>
</evidence>
<dbReference type="KEGG" id="pma:Pro_1882"/>
<dbReference type="EnsemblBacteria" id="AAQ00926">
    <property type="protein sequence ID" value="AAQ00926"/>
    <property type="gene ID" value="Pro_1882"/>
</dbReference>
<feature type="domain" description="RecF/RecN/SMC N-terminal" evidence="10">
    <location>
        <begin position="14"/>
        <end position="514"/>
    </location>
</feature>
<evidence type="ECO:0000259" key="10">
    <source>
        <dbReference type="Pfam" id="PF02463"/>
    </source>
</evidence>
<dbReference type="Pfam" id="PF02463">
    <property type="entry name" value="SMC_N"/>
    <property type="match status" value="1"/>
</dbReference>
<keyword evidence="5 9" id="KW-0227">DNA damage</keyword>
<dbReference type="CDD" id="cd03241">
    <property type="entry name" value="ABC_RecN"/>
    <property type="match status" value="1"/>
</dbReference>
<dbReference type="GO" id="GO:0005524">
    <property type="term" value="F:ATP binding"/>
    <property type="evidence" value="ECO:0007669"/>
    <property type="project" value="UniProtKB-KW"/>
</dbReference>
<protein>
    <recommendedName>
        <fullName evidence="3 9">DNA repair protein RecN</fullName>
    </recommendedName>
    <alternativeName>
        <fullName evidence="8 9">Recombination protein N</fullName>
    </alternativeName>
</protein>
<comment type="function">
    <text evidence="1 9">May be involved in recombinational repair of damaged DNA.</text>
</comment>
<dbReference type="InterPro" id="IPR003395">
    <property type="entry name" value="RecF/RecN/SMC_N"/>
</dbReference>
<name>Q7V9F1_PROMA</name>
<evidence type="ECO:0000313" key="11">
    <source>
        <dbReference type="EMBL" id="AAQ00926.1"/>
    </source>
</evidence>
<reference evidence="11 12" key="1">
    <citation type="journal article" date="2003" name="Proc. Natl. Acad. Sci. U.S.A.">
        <title>Genome sequence of the cyanobacterium Prochlorococcus marinus SS120, a nearly minimal oxyphototrophic genome.</title>
        <authorList>
            <person name="Dufresne A."/>
            <person name="Salanoubat M."/>
            <person name="Partensky F."/>
            <person name="Artiguenave F."/>
            <person name="Axmann I.M."/>
            <person name="Barbe V."/>
            <person name="Duprat S."/>
            <person name="Galperin M.Y."/>
            <person name="Koonin E.V."/>
            <person name="Le Gall F."/>
            <person name="Makarova K.S."/>
            <person name="Ostrowski M."/>
            <person name="Oztas S."/>
            <person name="Robert C."/>
            <person name="Rogozin I.B."/>
            <person name="Scanlan D.J."/>
            <person name="Tandeau de Marsac N."/>
            <person name="Weissenbach J."/>
            <person name="Wincker P."/>
            <person name="Wolf Y.I."/>
            <person name="Hess W.R."/>
        </authorList>
    </citation>
    <scope>NUCLEOTIDE SEQUENCE [LARGE SCALE GENOMIC DNA]</scope>
    <source>
        <strain evidence="12">SARG / CCMP1375 / SS120</strain>
    </source>
</reference>
<dbReference type="EMBL" id="AE017126">
    <property type="protein sequence ID" value="AAQ00926.1"/>
    <property type="molecule type" value="Genomic_DNA"/>
</dbReference>
<dbReference type="GO" id="GO:0006310">
    <property type="term" value="P:DNA recombination"/>
    <property type="evidence" value="ECO:0007669"/>
    <property type="project" value="InterPro"/>
</dbReference>
<dbReference type="PANTHER" id="PTHR11059:SF0">
    <property type="entry name" value="DNA REPAIR PROTEIN RECN"/>
    <property type="match status" value="1"/>
</dbReference>
<keyword evidence="6" id="KW-0067">ATP-binding</keyword>
<gene>
    <name evidence="11" type="primary">recN</name>
    <name evidence="11" type="ordered locus">Pro_1882</name>
</gene>
<evidence type="ECO:0000256" key="6">
    <source>
        <dbReference type="ARBA" id="ARBA00022840"/>
    </source>
</evidence>
<organism evidence="11 12">
    <name type="scientific">Prochlorococcus marinus (strain SARG / CCMP1375 / SS120)</name>
    <dbReference type="NCBI Taxonomy" id="167539"/>
    <lineage>
        <taxon>Bacteria</taxon>
        <taxon>Bacillati</taxon>
        <taxon>Cyanobacteriota</taxon>
        <taxon>Cyanophyceae</taxon>
        <taxon>Synechococcales</taxon>
        <taxon>Prochlorococcaceae</taxon>
        <taxon>Prochlorococcus</taxon>
    </lineage>
</organism>
<dbReference type="HOGENOM" id="CLU_018297_3_1_3"/>
<evidence type="ECO:0000256" key="8">
    <source>
        <dbReference type="ARBA" id="ARBA00033408"/>
    </source>
</evidence>
<dbReference type="GO" id="GO:0043590">
    <property type="term" value="C:bacterial nucleoid"/>
    <property type="evidence" value="ECO:0007669"/>
    <property type="project" value="TreeGrafter"/>
</dbReference>
<evidence type="ECO:0000256" key="9">
    <source>
        <dbReference type="PIRNR" id="PIRNR003128"/>
    </source>
</evidence>
<evidence type="ECO:0000256" key="7">
    <source>
        <dbReference type="ARBA" id="ARBA00023204"/>
    </source>
</evidence>
<dbReference type="Gene3D" id="3.40.50.300">
    <property type="entry name" value="P-loop containing nucleotide triphosphate hydrolases"/>
    <property type="match status" value="2"/>
</dbReference>
<proteinExistence type="inferred from homology"/>
<dbReference type="STRING" id="167539.Pro_1882"/>
<dbReference type="OrthoDB" id="9806954at2"/>
<dbReference type="GO" id="GO:0009432">
    <property type="term" value="P:SOS response"/>
    <property type="evidence" value="ECO:0007669"/>
    <property type="project" value="TreeGrafter"/>
</dbReference>
<comment type="similarity">
    <text evidence="2 9">Belongs to the RecN family.</text>
</comment>
<keyword evidence="12" id="KW-1185">Reference proteome</keyword>
<keyword evidence="7 9" id="KW-0234">DNA repair</keyword>
<dbReference type="InterPro" id="IPR004604">
    <property type="entry name" value="DNA_recomb/repair_RecN"/>
</dbReference>
<sequence length="562" mass="63000">MLLGLRLHNIALIESINLSFEQGFSVFTGETGAGKSVFLSAIDSLLGGGSIGSGSRLMRSGTSNCLIEGCFSIDSNVKNWLEENSFEINEQEFFVSRDWKITDGRLTSRIRLNGEIINKKQILTLRPRLIDLAEQGQSHQLNSSTYQLQLLDRFGSDEIDKATTLVKTSWNQWLTSKKELEEIKIKMLNIEDELLKVKAFLLDLETIKIENPLEEVELKEEQDRLVHGVKLQDALLILFNRLKDSTDEFPTVHDHFSICIQELKTIAKLDPSQSIHLDILLDLYNKLDDFLVGLEDYRGLLDTDPAKLDLIQNRLADINKLKVRYNLDYSNLILKRDQSLQLLEKSSIDDEFNDLEEKEKLCKLDLETNCLLLSKIRKKYAGQLEENLVNYLKPLGLEHIQFKVDFSPSPFSQIGSDAIEFLFSANPGVALAPLADIASGGERSRFLLALTTVFADVSGSSTLIFDEIDAGVSGRISAAISKLLKNLSFKKQVFCITHQPLVAALADNHFSVLKIINDGMTNSKILLLKDFKDRQEELAKLAGGNFAQANEYAASLLANKAA</sequence>
<dbReference type="SUPFAM" id="SSF52540">
    <property type="entry name" value="P-loop containing nucleoside triphosphate hydrolases"/>
    <property type="match status" value="1"/>
</dbReference>
<dbReference type="PIRSF" id="PIRSF003128">
    <property type="entry name" value="RecN"/>
    <property type="match status" value="1"/>
</dbReference>
<accession>Q7V9F1</accession>
<dbReference type="RefSeq" id="WP_011126031.1">
    <property type="nucleotide sequence ID" value="NC_005042.1"/>
</dbReference>
<evidence type="ECO:0000256" key="2">
    <source>
        <dbReference type="ARBA" id="ARBA00009441"/>
    </source>
</evidence>
<evidence type="ECO:0000256" key="3">
    <source>
        <dbReference type="ARBA" id="ARBA00021315"/>
    </source>
</evidence>
<evidence type="ECO:0000256" key="4">
    <source>
        <dbReference type="ARBA" id="ARBA00022741"/>
    </source>
</evidence>
<dbReference type="AlphaFoldDB" id="Q7V9F1"/>
<dbReference type="eggNOG" id="COG0497">
    <property type="taxonomic scope" value="Bacteria"/>
</dbReference>